<proteinExistence type="predicted"/>
<organism evidence="2 3">
    <name type="scientific">Streptantibioticus cattleyicolor (strain ATCC 35852 / DSM 46488 / JCM 4925 / NBRC 14057 / NRRL 8057)</name>
    <name type="common">Streptomyces cattleya</name>
    <dbReference type="NCBI Taxonomy" id="1003195"/>
    <lineage>
        <taxon>Bacteria</taxon>
        <taxon>Bacillati</taxon>
        <taxon>Actinomycetota</taxon>
        <taxon>Actinomycetes</taxon>
        <taxon>Kitasatosporales</taxon>
        <taxon>Streptomycetaceae</taxon>
        <taxon>Streptantibioticus</taxon>
    </lineage>
</organism>
<dbReference type="PATRIC" id="fig|1003195.29.peg.503"/>
<dbReference type="STRING" id="1003195.SCATT_05080"/>
<evidence type="ECO:0000259" key="1">
    <source>
        <dbReference type="SMART" id="SM00458"/>
    </source>
</evidence>
<dbReference type="EMBL" id="CP003219">
    <property type="protein sequence ID" value="AEW92879.1"/>
    <property type="molecule type" value="Genomic_DNA"/>
</dbReference>
<dbReference type="Gene3D" id="2.80.10.50">
    <property type="match status" value="2"/>
</dbReference>
<dbReference type="InterPro" id="IPR035992">
    <property type="entry name" value="Ricin_B-like_lectins"/>
</dbReference>
<name>G8WPU0_STREN</name>
<reference evidence="3" key="1">
    <citation type="submission" date="2011-12" db="EMBL/GenBank/DDBJ databases">
        <title>Complete genome sequence of Streptomyces cattleya strain DSM 46488.</title>
        <authorList>
            <person name="Ou H.-Y."/>
            <person name="Li P."/>
            <person name="Zhao C."/>
            <person name="O'Hagan D."/>
            <person name="Deng Z."/>
        </authorList>
    </citation>
    <scope>NUCLEOTIDE SEQUENCE [LARGE SCALE GENOMIC DNA]</scope>
    <source>
        <strain evidence="3">ATCC 35852 / DSM 46488 / JCM 4925 / NBRC 14057 / NRRL 8057</strain>
    </source>
</reference>
<dbReference type="InterPro" id="IPR050708">
    <property type="entry name" value="T6SS_VgrG/RHS"/>
</dbReference>
<dbReference type="InterPro" id="IPR031325">
    <property type="entry name" value="RHS_repeat"/>
</dbReference>
<dbReference type="Pfam" id="PF00652">
    <property type="entry name" value="Ricin_B_lectin"/>
    <property type="match status" value="1"/>
</dbReference>
<dbReference type="eggNOG" id="COG3209">
    <property type="taxonomic scope" value="Bacteria"/>
</dbReference>
<sequence length="726" mass="75458">MWVADPNQVPSQTVTVHDGQGRVTASQQWSKAVEQWQSTTAYVGVDRIDTTPPAGGTAKTVFTNALGQTTANWAYDDTATPTGKPSDAVITSYTYTPAGRVATMSDNAGNKWAYDYDLLGEETRQTDPDTGTTTFDRYSETGDLLQTTDARGQTLSYAYDDLGRKTAEYSGAWSATPDPSKELASWAYDTLAQGYPTSSTRYVGGASGAAYTEAVTGYDTAYRPLGSSVTIPSSVGFPSNGTGSYSNTYTSTNVYSTNVGLLAETHYNADGGLPDETVGYGYDLQGLLTGFGGTKAYLDNVNYSPMGQPLDATWGLYGTQLNTTQTWDPATGRLATSSVNLQTSAKTAPDNTTFAYDQAGDLTSVSDSQSGGAATDTQCFTYDRLQRLVTAWTDTAGTTPPGVGSVAACKTTTPTAATVGGPAPYWQTYSYDLLGDRTQQVKHDTGGNSANDVTQAATYPSADGSAATLPNAATQITTTGPNGTATMVPTYGDGAGNTTSRTVITDGPLVSGLTRSGTKLCADASSSGTADDNKIDITTCNGGSAQKWVIGTDGTVRVLGKCLDVAGGGTAKGTKAVLNTCNGNAGQQWKAAANASLINTASGKCLDDPSSSTTNGTQLQIWTCNKTTAQRWTNVTMGNVLPGATQSFSYDAEGRTASVTTPSGGTDQTTGYLYDAGGSLLIQTTPTSKILYLFGGSEQLTLTTSTKAVSALRYYSGPQGVTVPPR</sequence>
<accession>G8WPU0</accession>
<dbReference type="PANTHER" id="PTHR32305:SF17">
    <property type="entry name" value="TRNA NUCLEASE WAPA"/>
    <property type="match status" value="1"/>
</dbReference>
<dbReference type="InterPro" id="IPR000772">
    <property type="entry name" value="Ricin_B_lectin"/>
</dbReference>
<dbReference type="AlphaFoldDB" id="G8WPU0"/>
<dbReference type="SMART" id="SM00458">
    <property type="entry name" value="RICIN"/>
    <property type="match status" value="1"/>
</dbReference>
<dbReference type="Gene3D" id="2.180.10.10">
    <property type="entry name" value="RHS repeat-associated core"/>
    <property type="match status" value="1"/>
</dbReference>
<dbReference type="eggNOG" id="COG3537">
    <property type="taxonomic scope" value="Bacteria"/>
</dbReference>
<dbReference type="SUPFAM" id="SSF50370">
    <property type="entry name" value="Ricin B-like lectins"/>
    <property type="match status" value="2"/>
</dbReference>
<dbReference type="KEGG" id="scy:SCATT_05080"/>
<dbReference type="CDD" id="cd23451">
    <property type="entry name" value="beta-trefoil_Ricin_laminarinase"/>
    <property type="match status" value="1"/>
</dbReference>
<evidence type="ECO:0000313" key="3">
    <source>
        <dbReference type="Proteomes" id="UP000007842"/>
    </source>
</evidence>
<evidence type="ECO:0000313" key="2">
    <source>
        <dbReference type="EMBL" id="AEW92879.1"/>
    </source>
</evidence>
<dbReference type="NCBIfam" id="TIGR01643">
    <property type="entry name" value="YD_repeat_2x"/>
    <property type="match status" value="2"/>
</dbReference>
<dbReference type="Proteomes" id="UP000007842">
    <property type="component" value="Chromosome"/>
</dbReference>
<dbReference type="HOGENOM" id="CLU_381257_0_0_11"/>
<protein>
    <submittedName>
        <fullName evidence="2">YD repeat protein</fullName>
    </submittedName>
</protein>
<dbReference type="PANTHER" id="PTHR32305">
    <property type="match status" value="1"/>
</dbReference>
<dbReference type="InterPro" id="IPR006530">
    <property type="entry name" value="YD"/>
</dbReference>
<gene>
    <name evidence="2" type="ordered locus">SCATT_05080</name>
</gene>
<dbReference type="RefSeq" id="WP_014627346.1">
    <property type="nucleotide sequence ID" value="NC_016111.1"/>
</dbReference>
<keyword evidence="3" id="KW-1185">Reference proteome</keyword>
<dbReference type="PROSITE" id="PS50231">
    <property type="entry name" value="RICIN_B_LECTIN"/>
    <property type="match status" value="1"/>
</dbReference>
<feature type="domain" description="Ricin B lectin" evidence="1">
    <location>
        <begin position="506"/>
        <end position="635"/>
    </location>
</feature>
<dbReference type="Pfam" id="PF05593">
    <property type="entry name" value="RHS_repeat"/>
    <property type="match status" value="2"/>
</dbReference>